<gene>
    <name evidence="2" type="ORF">SAMN05444359_11524</name>
</gene>
<dbReference type="OrthoDB" id="1493984at2"/>
<protein>
    <submittedName>
        <fullName evidence="2">Uncharacterized protein</fullName>
    </submittedName>
</protein>
<feature type="signal peptide" evidence="1">
    <location>
        <begin position="1"/>
        <end position="18"/>
    </location>
</feature>
<evidence type="ECO:0000313" key="2">
    <source>
        <dbReference type="EMBL" id="SEQ74658.1"/>
    </source>
</evidence>
<dbReference type="Proteomes" id="UP000199021">
    <property type="component" value="Unassembled WGS sequence"/>
</dbReference>
<dbReference type="AlphaFoldDB" id="A0A1H9IJC7"/>
<name>A0A1H9IJC7_9BACT</name>
<dbReference type="RefSeq" id="WP_090169570.1">
    <property type="nucleotide sequence ID" value="NZ_FOFB01000015.1"/>
</dbReference>
<accession>A0A1H9IJC7</accession>
<keyword evidence="1" id="KW-0732">Signal</keyword>
<sequence>MKHIQALFLLLLFPFFSACDGNTAARKAARGENYVPAPNRIFFKNTRARHYTAEDLPANFTVYRHEDILASDAALIPTIVDRWIEDRAQLLLETRLQQSDSPQFRPFRMEVSPDDEWQVIPLTTPPTVDEIKVLQDHIYQGHQLRIVSGLDTLNAFPQSALPAAREVFNDFLRLIDQE</sequence>
<organism evidence="2 3">
    <name type="scientific">Neolewinella agarilytica</name>
    <dbReference type="NCBI Taxonomy" id="478744"/>
    <lineage>
        <taxon>Bacteria</taxon>
        <taxon>Pseudomonadati</taxon>
        <taxon>Bacteroidota</taxon>
        <taxon>Saprospiria</taxon>
        <taxon>Saprospirales</taxon>
        <taxon>Lewinellaceae</taxon>
        <taxon>Neolewinella</taxon>
    </lineage>
</organism>
<reference evidence="3" key="1">
    <citation type="submission" date="2016-10" db="EMBL/GenBank/DDBJ databases">
        <authorList>
            <person name="Varghese N."/>
            <person name="Submissions S."/>
        </authorList>
    </citation>
    <scope>NUCLEOTIDE SEQUENCE [LARGE SCALE GENOMIC DNA]</scope>
    <source>
        <strain evidence="3">DSM 24740</strain>
    </source>
</reference>
<proteinExistence type="predicted"/>
<dbReference type="PROSITE" id="PS51257">
    <property type="entry name" value="PROKAR_LIPOPROTEIN"/>
    <property type="match status" value="1"/>
</dbReference>
<dbReference type="InParanoid" id="A0A1H9IJC7"/>
<feature type="chain" id="PRO_5011663449" evidence="1">
    <location>
        <begin position="19"/>
        <end position="178"/>
    </location>
</feature>
<evidence type="ECO:0000313" key="3">
    <source>
        <dbReference type="Proteomes" id="UP000199021"/>
    </source>
</evidence>
<keyword evidence="3" id="KW-1185">Reference proteome</keyword>
<dbReference type="EMBL" id="FOFB01000015">
    <property type="protein sequence ID" value="SEQ74658.1"/>
    <property type="molecule type" value="Genomic_DNA"/>
</dbReference>
<evidence type="ECO:0000256" key="1">
    <source>
        <dbReference type="SAM" id="SignalP"/>
    </source>
</evidence>